<dbReference type="Gene3D" id="2.60.40.380">
    <property type="entry name" value="Purple acid phosphatase-like, N-terminal"/>
    <property type="match status" value="1"/>
</dbReference>
<evidence type="ECO:0000313" key="3">
    <source>
        <dbReference type="EMBL" id="PIV51185.1"/>
    </source>
</evidence>
<dbReference type="InterPro" id="IPR008963">
    <property type="entry name" value="Purple_acid_Pase-like_N"/>
</dbReference>
<evidence type="ECO:0000313" key="4">
    <source>
        <dbReference type="Proteomes" id="UP000228896"/>
    </source>
</evidence>
<dbReference type="Pfam" id="PF16656">
    <property type="entry name" value="Pur_ac_phosph_N"/>
    <property type="match status" value="2"/>
</dbReference>
<dbReference type="SUPFAM" id="SSF49265">
    <property type="entry name" value="Fibronectin type III"/>
    <property type="match status" value="2"/>
</dbReference>
<dbReference type="GO" id="GO:0046872">
    <property type="term" value="F:metal ion binding"/>
    <property type="evidence" value="ECO:0007669"/>
    <property type="project" value="InterPro"/>
</dbReference>
<dbReference type="Proteomes" id="UP000228896">
    <property type="component" value="Unassembled WGS sequence"/>
</dbReference>
<comment type="caution">
    <text evidence="3">The sequence shown here is derived from an EMBL/GenBank/DDBJ whole genome shotgun (WGS) entry which is preliminary data.</text>
</comment>
<feature type="domain" description="Fibronectin type-III" evidence="2">
    <location>
        <begin position="42"/>
        <end position="135"/>
    </location>
</feature>
<keyword evidence="1" id="KW-0732">Signal</keyword>
<feature type="domain" description="Fibronectin type-III" evidence="2">
    <location>
        <begin position="528"/>
        <end position="624"/>
    </location>
</feature>
<dbReference type="InterPro" id="IPR003961">
    <property type="entry name" value="FN3_dom"/>
</dbReference>
<dbReference type="PROSITE" id="PS50853">
    <property type="entry name" value="FN3"/>
    <property type="match status" value="2"/>
</dbReference>
<dbReference type="InterPro" id="IPR013783">
    <property type="entry name" value="Ig-like_fold"/>
</dbReference>
<dbReference type="AlphaFoldDB" id="A0A2M7DN23"/>
<dbReference type="PANTHER" id="PTHR22953:SF153">
    <property type="entry name" value="PURPLE ACID PHOSPHATASE"/>
    <property type="match status" value="1"/>
</dbReference>
<dbReference type="InterPro" id="IPR015914">
    <property type="entry name" value="PAPs_N"/>
</dbReference>
<evidence type="ECO:0000256" key="1">
    <source>
        <dbReference type="ARBA" id="ARBA00022729"/>
    </source>
</evidence>
<dbReference type="GO" id="GO:0003993">
    <property type="term" value="F:acid phosphatase activity"/>
    <property type="evidence" value="ECO:0007669"/>
    <property type="project" value="InterPro"/>
</dbReference>
<protein>
    <recommendedName>
        <fullName evidence="2">Fibronectin type-III domain-containing protein</fullName>
    </recommendedName>
</protein>
<name>A0A2M7DN23_9BACT</name>
<dbReference type="Gene3D" id="2.60.40.10">
    <property type="entry name" value="Immunoglobulins"/>
    <property type="match status" value="2"/>
</dbReference>
<accession>A0A2M7DN23</accession>
<dbReference type="SMART" id="SM00060">
    <property type="entry name" value="FN3"/>
    <property type="match status" value="4"/>
</dbReference>
<proteinExistence type="predicted"/>
<sequence>MILNKFFIVTILILAMLPMDVLAVMKSSNYVIYENVLNPFDGPAIANVSSSAGSTSATITWNTNVPADGFVIYSADSGFASYQEQGSSAKDSASHSVTVTGLTAGTTYYFKVKSTRINGGTTTDSTVRSFATVAVTTSTSVQFVYTGGVLVVGKKETTPPIITGVKAENLGAGKINITWLTSEDATSFIEYGLTDNYGQINGNWDLKGAHAITIINLKPDTTYHYRIVSSDDSGNIVKSGDYVIKTTLFNESLIADEVNTEIKEIKDNTDQGDSKETIIAKTSNNILDFIKKIIPPAGTDSQGEDSAISQFDILEKLTSLMPSPKIVGEPTVEAEANTAIISWQTDINANSLVALAPVQSYDAKKDEPYIQIVGNTENYATNHQVRIFGLNQDTLYHFQARSKSKLGPTGKSGDYTFRTKLELFAISNYYSQIIDNETAVFKWVTNAEADSSVTIAPYRGNNLVVNEAKTFKNSSISVIHEITIKEFQAGVYYQVELKSQDLKGNIAVATIPIFSTSADDLPPVISQVQTNSTIFINSNEGIQTIISWKTNDPSTSQVYYIEGVHQAADNWPGKTKLDDNYTRDHVMVITNFNPGIVYSFRVESVDAGGSAAISDVHTFMTPKRKESIFSIVLKILEDTFSWITRLV</sequence>
<dbReference type="PANTHER" id="PTHR22953">
    <property type="entry name" value="ACID PHOSPHATASE RELATED"/>
    <property type="match status" value="1"/>
</dbReference>
<dbReference type="InterPro" id="IPR036116">
    <property type="entry name" value="FN3_sf"/>
</dbReference>
<dbReference type="InterPro" id="IPR039331">
    <property type="entry name" value="PAPs-like"/>
</dbReference>
<dbReference type="EMBL" id="PETS01000074">
    <property type="protein sequence ID" value="PIV51185.1"/>
    <property type="molecule type" value="Genomic_DNA"/>
</dbReference>
<evidence type="ECO:0000259" key="2">
    <source>
        <dbReference type="PROSITE" id="PS50853"/>
    </source>
</evidence>
<gene>
    <name evidence="3" type="ORF">COS18_03135</name>
</gene>
<dbReference type="CDD" id="cd00063">
    <property type="entry name" value="FN3"/>
    <property type="match status" value="2"/>
</dbReference>
<organism evidence="3 4">
    <name type="scientific">Candidatus Falkowbacteria bacterium CG02_land_8_20_14_3_00_36_14</name>
    <dbReference type="NCBI Taxonomy" id="1974560"/>
    <lineage>
        <taxon>Bacteria</taxon>
        <taxon>Candidatus Falkowiibacteriota</taxon>
    </lineage>
</organism>
<reference evidence="4" key="1">
    <citation type="submission" date="2017-09" db="EMBL/GenBank/DDBJ databases">
        <title>Depth-based differentiation of microbial function through sediment-hosted aquifers and enrichment of novel symbionts in the deep terrestrial subsurface.</title>
        <authorList>
            <person name="Probst A.J."/>
            <person name="Ladd B."/>
            <person name="Jarett J.K."/>
            <person name="Geller-Mcgrath D.E."/>
            <person name="Sieber C.M.K."/>
            <person name="Emerson J.B."/>
            <person name="Anantharaman K."/>
            <person name="Thomas B.C."/>
            <person name="Malmstrom R."/>
            <person name="Stieglmeier M."/>
            <person name="Klingl A."/>
            <person name="Woyke T."/>
            <person name="Ryan C.M."/>
            <person name="Banfield J.F."/>
        </authorList>
    </citation>
    <scope>NUCLEOTIDE SEQUENCE [LARGE SCALE GENOMIC DNA]</scope>
</reference>
<dbReference type="SUPFAM" id="SSF49363">
    <property type="entry name" value="Purple acid phosphatase, N-terminal domain"/>
    <property type="match status" value="1"/>
</dbReference>